<comment type="caution">
    <text evidence="1">The sequence shown here is derived from an EMBL/GenBank/DDBJ whole genome shotgun (WGS) entry which is preliminary data.</text>
</comment>
<dbReference type="AlphaFoldDB" id="A0AAD5DMH3"/>
<dbReference type="PANTHER" id="PTHR31579:SF1">
    <property type="entry name" value="OS03G0796600 PROTEIN"/>
    <property type="match status" value="1"/>
</dbReference>
<accession>A0AAD5DMH3</accession>
<organism evidence="1 2">
    <name type="scientific">Chlorella ohadii</name>
    <dbReference type="NCBI Taxonomy" id="2649997"/>
    <lineage>
        <taxon>Eukaryota</taxon>
        <taxon>Viridiplantae</taxon>
        <taxon>Chlorophyta</taxon>
        <taxon>core chlorophytes</taxon>
        <taxon>Trebouxiophyceae</taxon>
        <taxon>Chlorellales</taxon>
        <taxon>Chlorellaceae</taxon>
        <taxon>Chlorella clade</taxon>
        <taxon>Chlorella</taxon>
    </lineage>
</organism>
<name>A0AAD5DMH3_9CHLO</name>
<dbReference type="PANTHER" id="PTHR31579">
    <property type="entry name" value="OS03G0796600 PROTEIN"/>
    <property type="match status" value="1"/>
</dbReference>
<dbReference type="InterPro" id="IPR006502">
    <property type="entry name" value="PDDEXK-like"/>
</dbReference>
<evidence type="ECO:0000313" key="1">
    <source>
        <dbReference type="EMBL" id="KAI7840312.1"/>
    </source>
</evidence>
<protein>
    <submittedName>
        <fullName evidence="1">Uncharacterized protein</fullName>
    </submittedName>
</protein>
<dbReference type="Pfam" id="PF04720">
    <property type="entry name" value="PDDEXK_6"/>
    <property type="match status" value="1"/>
</dbReference>
<dbReference type="EMBL" id="JADXDR010000083">
    <property type="protein sequence ID" value="KAI7840312.1"/>
    <property type="molecule type" value="Genomic_DNA"/>
</dbReference>
<proteinExistence type="predicted"/>
<evidence type="ECO:0000313" key="2">
    <source>
        <dbReference type="Proteomes" id="UP001205105"/>
    </source>
</evidence>
<reference evidence="1" key="1">
    <citation type="submission" date="2020-11" db="EMBL/GenBank/DDBJ databases">
        <title>Chlorella ohadii genome sequencing and assembly.</title>
        <authorList>
            <person name="Murik O."/>
            <person name="Treves H."/>
            <person name="Kedem I."/>
            <person name="Shotland Y."/>
            <person name="Kaplan A."/>
        </authorList>
    </citation>
    <scope>NUCLEOTIDE SEQUENCE</scope>
    <source>
        <strain evidence="1">1</strain>
    </source>
</reference>
<keyword evidence="2" id="KW-1185">Reference proteome</keyword>
<dbReference type="Proteomes" id="UP001205105">
    <property type="component" value="Unassembled WGS sequence"/>
</dbReference>
<sequence>MCTLRHSLETGEQCSADELAAALQRRGYSVRICKSAGGGSGTAAFRNLRHTFLRVEAGSADGWWAQPVQQAGGCDAAAEDEAAVLVDCHFACQFVVANPTPRFAALLSLLPQTFVGSAEQLEHVVEWVCREMEHSFKQRGQSLPPWREAGAMLTKWRPRRTPLRDAVAGASPPGSPPAPCCCGGVGAAGNLERAGLRRKPSLQHQVAPPAWAGAATNWYEPRTVVVRRST</sequence>
<gene>
    <name evidence="1" type="ORF">COHA_006094</name>
</gene>